<dbReference type="InterPro" id="IPR002650">
    <property type="entry name" value="Sulphate_adenylyltransferase"/>
</dbReference>
<keyword evidence="4 9" id="KW-0808">Transferase</keyword>
<dbReference type="NCBIfam" id="NF004040">
    <property type="entry name" value="PRK05537.1"/>
    <property type="match status" value="1"/>
</dbReference>
<dbReference type="InterPro" id="IPR015947">
    <property type="entry name" value="PUA-like_sf"/>
</dbReference>
<feature type="active site" description="Phosphoserine intermediate" evidence="9">
    <location>
        <position position="474"/>
    </location>
</feature>
<dbReference type="InterPro" id="IPR027417">
    <property type="entry name" value="P-loop_NTPase"/>
</dbReference>
<proteinExistence type="inferred from homology"/>
<dbReference type="GO" id="GO:0019379">
    <property type="term" value="P:sulfate assimilation, phosphoadenylyl sulfate reduction by phosphoadenylyl-sulfate reductase (thioredoxin)"/>
    <property type="evidence" value="ECO:0007669"/>
    <property type="project" value="TreeGrafter"/>
</dbReference>
<gene>
    <name evidence="9" type="primary">cysC</name>
    <name evidence="13" type="ordered locus">Rcas_4308</name>
</gene>
<dbReference type="InterPro" id="IPR059117">
    <property type="entry name" value="APS_kinase_dom"/>
</dbReference>
<dbReference type="GO" id="GO:0005737">
    <property type="term" value="C:cytoplasm"/>
    <property type="evidence" value="ECO:0007669"/>
    <property type="project" value="TreeGrafter"/>
</dbReference>
<evidence type="ECO:0000256" key="6">
    <source>
        <dbReference type="ARBA" id="ARBA00022741"/>
    </source>
</evidence>
<dbReference type="NCBIfam" id="TIGR00339">
    <property type="entry name" value="sopT"/>
    <property type="match status" value="1"/>
</dbReference>
<dbReference type="GO" id="GO:0010134">
    <property type="term" value="P:sulfate assimilation via adenylyl sulfate reduction"/>
    <property type="evidence" value="ECO:0007669"/>
    <property type="project" value="TreeGrafter"/>
</dbReference>
<feature type="binding site" evidence="9">
    <location>
        <begin position="400"/>
        <end position="407"/>
    </location>
    <ligand>
        <name>ATP</name>
        <dbReference type="ChEBI" id="CHEBI:30616"/>
    </ligand>
</feature>
<evidence type="ECO:0000256" key="8">
    <source>
        <dbReference type="ARBA" id="ARBA00049370"/>
    </source>
</evidence>
<dbReference type="HOGENOM" id="CLU_022950_0_1_0"/>
<reference evidence="13 14" key="1">
    <citation type="submission" date="2007-08" db="EMBL/GenBank/DDBJ databases">
        <title>Complete sequence of Roseiflexus castenholzii DSM 13941.</title>
        <authorList>
            <consortium name="US DOE Joint Genome Institute"/>
            <person name="Copeland A."/>
            <person name="Lucas S."/>
            <person name="Lapidus A."/>
            <person name="Barry K."/>
            <person name="Glavina del Rio T."/>
            <person name="Dalin E."/>
            <person name="Tice H."/>
            <person name="Pitluck S."/>
            <person name="Thompson L.S."/>
            <person name="Brettin T."/>
            <person name="Bruce D."/>
            <person name="Detter J.C."/>
            <person name="Han C."/>
            <person name="Tapia R."/>
            <person name="Schmutz J."/>
            <person name="Larimer F."/>
            <person name="Land M."/>
            <person name="Hauser L."/>
            <person name="Kyrpides N."/>
            <person name="Mikhailova N."/>
            <person name="Bryant D.A."/>
            <person name="Hanada S."/>
            <person name="Tsukatani Y."/>
            <person name="Richardson P."/>
        </authorList>
    </citation>
    <scope>NUCLEOTIDE SEQUENCE [LARGE SCALE GENOMIC DNA]</scope>
    <source>
        <strain evidence="14">DSM 13941 / HLO8</strain>
    </source>
</reference>
<evidence type="ECO:0000256" key="5">
    <source>
        <dbReference type="ARBA" id="ARBA00022695"/>
    </source>
</evidence>
<comment type="similarity">
    <text evidence="9">Belongs to the APS kinase family.</text>
</comment>
<dbReference type="Pfam" id="PF14306">
    <property type="entry name" value="PUA_2"/>
    <property type="match status" value="1"/>
</dbReference>
<keyword evidence="14" id="KW-1185">Reference proteome</keyword>
<keyword evidence="7 9" id="KW-0067">ATP-binding</keyword>
<keyword evidence="6 9" id="KW-0547">Nucleotide-binding</keyword>
<evidence type="ECO:0000259" key="11">
    <source>
        <dbReference type="Pfam" id="PF01747"/>
    </source>
</evidence>
<dbReference type="PANTHER" id="PTHR42700">
    <property type="entry name" value="SULFATE ADENYLYLTRANSFERASE"/>
    <property type="match status" value="1"/>
</dbReference>
<dbReference type="PANTHER" id="PTHR42700:SF3">
    <property type="entry name" value="BIFUNCTIONAL SAT_APS KINASE-RELATED"/>
    <property type="match status" value="1"/>
</dbReference>
<dbReference type="GO" id="GO:0005524">
    <property type="term" value="F:ATP binding"/>
    <property type="evidence" value="ECO:0007669"/>
    <property type="project" value="UniProtKB-UniRule"/>
</dbReference>
<dbReference type="SUPFAM" id="SSF52374">
    <property type="entry name" value="Nucleotidylyl transferase"/>
    <property type="match status" value="1"/>
</dbReference>
<dbReference type="InterPro" id="IPR002891">
    <property type="entry name" value="APS"/>
</dbReference>
<dbReference type="Gene3D" id="3.40.50.620">
    <property type="entry name" value="HUPs"/>
    <property type="match status" value="1"/>
</dbReference>
<protein>
    <recommendedName>
        <fullName evidence="9">Adenylyl-sulfate kinase</fullName>
        <ecNumber evidence="9">2.7.1.25</ecNumber>
    </recommendedName>
    <alternativeName>
        <fullName evidence="9">APS kinase</fullName>
    </alternativeName>
    <alternativeName>
        <fullName evidence="9">ATP adenosine-5'-phosphosulfate 3'-phosphotransferase</fullName>
    </alternativeName>
    <alternativeName>
        <fullName evidence="9">Adenosine-5'-phosphosulfate kinase</fullName>
    </alternativeName>
</protein>
<dbReference type="CDD" id="cd02027">
    <property type="entry name" value="APSK"/>
    <property type="match status" value="1"/>
</dbReference>
<dbReference type="GO" id="GO:0070814">
    <property type="term" value="P:hydrogen sulfide biosynthetic process"/>
    <property type="evidence" value="ECO:0007669"/>
    <property type="project" value="UniProtKB-UniRule"/>
</dbReference>
<evidence type="ECO:0000313" key="13">
    <source>
        <dbReference type="EMBL" id="ABU60334.1"/>
    </source>
</evidence>
<accession>A7NRY8</accession>
<evidence type="ECO:0000259" key="12">
    <source>
        <dbReference type="Pfam" id="PF14306"/>
    </source>
</evidence>
<dbReference type="CDD" id="cd00517">
    <property type="entry name" value="ATPS"/>
    <property type="match status" value="1"/>
</dbReference>
<evidence type="ECO:0000256" key="7">
    <source>
        <dbReference type="ARBA" id="ARBA00022840"/>
    </source>
</evidence>
<dbReference type="STRING" id="383372.Rcas_4308"/>
<dbReference type="Gene3D" id="3.40.50.300">
    <property type="entry name" value="P-loop containing nucleotide triphosphate hydrolases"/>
    <property type="match status" value="1"/>
</dbReference>
<dbReference type="Pfam" id="PF01583">
    <property type="entry name" value="APS_kinase"/>
    <property type="match status" value="1"/>
</dbReference>
<dbReference type="NCBIfam" id="TIGR00455">
    <property type="entry name" value="apsK"/>
    <property type="match status" value="1"/>
</dbReference>
<keyword evidence="5 13" id="KW-0548">Nucleotidyltransferase</keyword>
<evidence type="ECO:0000256" key="9">
    <source>
        <dbReference type="HAMAP-Rule" id="MF_00065"/>
    </source>
</evidence>
<dbReference type="EC" id="2.7.1.25" evidence="9"/>
<dbReference type="eggNOG" id="COG0529">
    <property type="taxonomic scope" value="Bacteria"/>
</dbReference>
<evidence type="ECO:0000256" key="2">
    <source>
        <dbReference type="ARBA" id="ARBA00002632"/>
    </source>
</evidence>
<dbReference type="HAMAP" id="MF_00065">
    <property type="entry name" value="Adenylyl_sulf_kinase"/>
    <property type="match status" value="1"/>
</dbReference>
<evidence type="ECO:0000313" key="14">
    <source>
        <dbReference type="Proteomes" id="UP000000263"/>
    </source>
</evidence>
<comment type="catalytic activity">
    <reaction evidence="8">
        <text>sulfate + ATP + H(+) = adenosine 5'-phosphosulfate + diphosphate</text>
        <dbReference type="Rhea" id="RHEA:18133"/>
        <dbReference type="ChEBI" id="CHEBI:15378"/>
        <dbReference type="ChEBI" id="CHEBI:16189"/>
        <dbReference type="ChEBI" id="CHEBI:30616"/>
        <dbReference type="ChEBI" id="CHEBI:33019"/>
        <dbReference type="ChEBI" id="CHEBI:58243"/>
        <dbReference type="EC" id="2.7.7.4"/>
    </reaction>
</comment>
<dbReference type="AlphaFoldDB" id="A7NRY8"/>
<comment type="function">
    <text evidence="2 9">Catalyzes the synthesis of activated sulfate.</text>
</comment>
<evidence type="ECO:0000256" key="1">
    <source>
        <dbReference type="ARBA" id="ARBA00001823"/>
    </source>
</evidence>
<dbReference type="FunFam" id="3.40.50.300:FF:000802">
    <property type="entry name" value="Sulfate adenylyltransferase"/>
    <property type="match status" value="1"/>
</dbReference>
<dbReference type="Proteomes" id="UP000000263">
    <property type="component" value="Chromosome"/>
</dbReference>
<sequence>MSLIPPYGGRLINLLVSGEERRTLIEEAARLPSIQISARALCDLEVLATGGFSPLDRFMGRADYECVLHEMRLADGTLFPLPITLPVDGKTLARLGDRIALRDARNELIAVMNIEEAFAWDAGQEARLTLGTTDPRHPLVSEMSMWGDTYISGALQVVRLPRYYDFVELRRTPAEVRSILHEMGAERVIAFQTRNPLHRVHEELTKRAAAEVDGALLIHPVVGLTRPGDIDHYSRVRIYRALVERYYDPQRTLLSLLPLAMRMAGPREALWHAIIRRNFGATHFIVGRDHAGPGLDSRGKPFYGPYDAQELVARHTDEIGVAMVPFREYVYLPDANEYVEETAVPPGARVWTISGTQVRDEYLAKGKLLPEWFTRPETAAILAQSYPPRHRQGFCIWFTGLSGAGKSTIAEALVAMLLERGRQSTLLDGDVVRTHLSKGLGFSREDRDTNILRIGFVAGEIVRHGGVAICAAISPYRAARNECRKMVGDDRFFEVFVDTPIEICERRDTKGMYARARRGEITGFTGIDDPYEPPAAPEVHLTTVDTTPDECARRIVALLEERGFLTRSG</sequence>
<dbReference type="InterPro" id="IPR025980">
    <property type="entry name" value="ATP-Sase_PUA-like_dom"/>
</dbReference>
<dbReference type="EMBL" id="CP000804">
    <property type="protein sequence ID" value="ABU60334.1"/>
    <property type="molecule type" value="Genomic_DNA"/>
</dbReference>
<feature type="domain" description="ATP-sulfurylase PUA-like" evidence="12">
    <location>
        <begin position="4"/>
        <end position="158"/>
    </location>
</feature>
<evidence type="ECO:0000259" key="10">
    <source>
        <dbReference type="Pfam" id="PF01583"/>
    </source>
</evidence>
<dbReference type="OrthoDB" id="9804504at2"/>
<dbReference type="eggNOG" id="COG2046">
    <property type="taxonomic scope" value="Bacteria"/>
</dbReference>
<dbReference type="NCBIfam" id="NF003013">
    <property type="entry name" value="PRK03846.1"/>
    <property type="match status" value="1"/>
</dbReference>
<evidence type="ECO:0000256" key="3">
    <source>
        <dbReference type="ARBA" id="ARBA00004806"/>
    </source>
</evidence>
<dbReference type="UniPathway" id="UPA00140">
    <property type="reaction ID" value="UER00205"/>
</dbReference>
<feature type="domain" description="APS kinase" evidence="10">
    <location>
        <begin position="392"/>
        <end position="541"/>
    </location>
</feature>
<name>A7NRY8_ROSCS</name>
<dbReference type="InterPro" id="IPR014729">
    <property type="entry name" value="Rossmann-like_a/b/a_fold"/>
</dbReference>
<dbReference type="InterPro" id="IPR024951">
    <property type="entry name" value="Sulfurylase_cat_dom"/>
</dbReference>
<dbReference type="GO" id="GO:0004020">
    <property type="term" value="F:adenylylsulfate kinase activity"/>
    <property type="evidence" value="ECO:0007669"/>
    <property type="project" value="UniProtKB-UniRule"/>
</dbReference>
<dbReference type="GO" id="GO:0004781">
    <property type="term" value="F:sulfate adenylyltransferase (ATP) activity"/>
    <property type="evidence" value="ECO:0007669"/>
    <property type="project" value="UniProtKB-EC"/>
</dbReference>
<keyword evidence="9" id="KW-0418">Kinase</keyword>
<feature type="domain" description="Sulphate adenylyltransferase catalytic" evidence="11">
    <location>
        <begin position="168"/>
        <end position="384"/>
    </location>
</feature>
<keyword evidence="9" id="KW-0597">Phosphoprotein</keyword>
<dbReference type="Gene3D" id="3.10.400.10">
    <property type="entry name" value="Sulfate adenylyltransferase"/>
    <property type="match status" value="1"/>
</dbReference>
<dbReference type="InterPro" id="IPR050512">
    <property type="entry name" value="Sulf_AdTrans/APS_kinase"/>
</dbReference>
<dbReference type="SUPFAM" id="SSF88697">
    <property type="entry name" value="PUA domain-like"/>
    <property type="match status" value="1"/>
</dbReference>
<dbReference type="RefSeq" id="WP_012122755.1">
    <property type="nucleotide sequence ID" value="NC_009767.1"/>
</dbReference>
<organism evidence="13 14">
    <name type="scientific">Roseiflexus castenholzii (strain DSM 13941 / HLO8)</name>
    <dbReference type="NCBI Taxonomy" id="383372"/>
    <lineage>
        <taxon>Bacteria</taxon>
        <taxon>Bacillati</taxon>
        <taxon>Chloroflexota</taxon>
        <taxon>Chloroflexia</taxon>
        <taxon>Chloroflexales</taxon>
        <taxon>Roseiflexineae</taxon>
        <taxon>Roseiflexaceae</taxon>
        <taxon>Roseiflexus</taxon>
    </lineage>
</organism>
<dbReference type="SUPFAM" id="SSF52540">
    <property type="entry name" value="P-loop containing nucleoside triphosphate hydrolases"/>
    <property type="match status" value="1"/>
</dbReference>
<dbReference type="KEGG" id="rca:Rcas_4308"/>
<evidence type="ECO:0000256" key="4">
    <source>
        <dbReference type="ARBA" id="ARBA00022679"/>
    </source>
</evidence>
<dbReference type="Pfam" id="PF01747">
    <property type="entry name" value="ATP-sulfurylase"/>
    <property type="match status" value="1"/>
</dbReference>
<comment type="catalytic activity">
    <reaction evidence="1 9">
        <text>adenosine 5'-phosphosulfate + ATP = 3'-phosphoadenylyl sulfate + ADP + H(+)</text>
        <dbReference type="Rhea" id="RHEA:24152"/>
        <dbReference type="ChEBI" id="CHEBI:15378"/>
        <dbReference type="ChEBI" id="CHEBI:30616"/>
        <dbReference type="ChEBI" id="CHEBI:58243"/>
        <dbReference type="ChEBI" id="CHEBI:58339"/>
        <dbReference type="ChEBI" id="CHEBI:456216"/>
        <dbReference type="EC" id="2.7.1.25"/>
    </reaction>
</comment>
<comment type="pathway">
    <text evidence="3 9">Sulfur metabolism; hydrogen sulfide biosynthesis; sulfite from sulfate: step 2/3.</text>
</comment>